<dbReference type="InterPro" id="IPR011006">
    <property type="entry name" value="CheY-like_superfamily"/>
</dbReference>
<evidence type="ECO:0000313" key="15">
    <source>
        <dbReference type="RefSeq" id="XP_022728178.1"/>
    </source>
</evidence>
<proteinExistence type="inferred from homology"/>
<keyword evidence="4" id="KW-0805">Transcription regulation</keyword>
<feature type="region of interest" description="Disordered" evidence="11">
    <location>
        <begin position="517"/>
        <end position="557"/>
    </location>
</feature>
<dbReference type="FunFam" id="3.40.50.2300:FF:000316">
    <property type="entry name" value="Two-component response regulator-like APRR1"/>
    <property type="match status" value="1"/>
</dbReference>
<dbReference type="PANTHER" id="PTHR43874">
    <property type="entry name" value="TWO-COMPONENT RESPONSE REGULATOR"/>
    <property type="match status" value="1"/>
</dbReference>
<feature type="compositionally biased region" description="Low complexity" evidence="11">
    <location>
        <begin position="321"/>
        <end position="335"/>
    </location>
</feature>
<dbReference type="Pfam" id="PF00072">
    <property type="entry name" value="Response_reg"/>
    <property type="match status" value="1"/>
</dbReference>
<dbReference type="OrthoDB" id="60033at2759"/>
<accession>A0A6P5XJ02</accession>
<dbReference type="GO" id="GO:0000160">
    <property type="term" value="P:phosphorelay signal transduction system"/>
    <property type="evidence" value="ECO:0007669"/>
    <property type="project" value="UniProtKB-KW"/>
</dbReference>
<evidence type="ECO:0000256" key="2">
    <source>
        <dbReference type="ARBA" id="ARBA00010330"/>
    </source>
</evidence>
<dbReference type="GeneID" id="111283816"/>
<keyword evidence="6" id="KW-0804">Transcription</keyword>
<reference evidence="15" key="1">
    <citation type="submission" date="2025-08" db="UniProtKB">
        <authorList>
            <consortium name="RefSeq"/>
        </authorList>
    </citation>
    <scope>IDENTIFICATION</scope>
    <source>
        <tissue evidence="15">Fruit stalk</tissue>
    </source>
</reference>
<evidence type="ECO:0000256" key="1">
    <source>
        <dbReference type="ARBA" id="ARBA00004123"/>
    </source>
</evidence>
<feature type="domain" description="CCT" evidence="13">
    <location>
        <begin position="474"/>
        <end position="516"/>
    </location>
</feature>
<evidence type="ECO:0000256" key="8">
    <source>
        <dbReference type="ARBA" id="ARBA00081525"/>
    </source>
</evidence>
<evidence type="ECO:0000256" key="4">
    <source>
        <dbReference type="ARBA" id="ARBA00023015"/>
    </source>
</evidence>
<protein>
    <recommendedName>
        <fullName evidence="8">Pseudo-response regulator 1</fullName>
    </recommendedName>
</protein>
<dbReference type="AlphaFoldDB" id="A0A6P5XJ02"/>
<dbReference type="GO" id="GO:0005634">
    <property type="term" value="C:nucleus"/>
    <property type="evidence" value="ECO:0007669"/>
    <property type="project" value="UniProtKB-SubCell"/>
</dbReference>
<feature type="domain" description="Response regulatory" evidence="12">
    <location>
        <begin position="30"/>
        <end position="148"/>
    </location>
</feature>
<evidence type="ECO:0000256" key="9">
    <source>
        <dbReference type="PROSITE-ProRule" id="PRU00169"/>
    </source>
</evidence>
<dbReference type="GO" id="GO:0009736">
    <property type="term" value="P:cytokinin-activated signaling pathway"/>
    <property type="evidence" value="ECO:0007669"/>
    <property type="project" value="InterPro"/>
</dbReference>
<keyword evidence="3" id="KW-0902">Two-component regulatory system</keyword>
<dbReference type="RefSeq" id="XP_022728178.1">
    <property type="nucleotide sequence ID" value="XM_022872443.1"/>
</dbReference>
<comment type="caution">
    <text evidence="9">Lacks conserved residue(s) required for the propagation of feature annotation.</text>
</comment>
<organism evidence="14 15">
    <name type="scientific">Durio zibethinus</name>
    <name type="common">Durian</name>
    <dbReference type="NCBI Taxonomy" id="66656"/>
    <lineage>
        <taxon>Eukaryota</taxon>
        <taxon>Viridiplantae</taxon>
        <taxon>Streptophyta</taxon>
        <taxon>Embryophyta</taxon>
        <taxon>Tracheophyta</taxon>
        <taxon>Spermatophyta</taxon>
        <taxon>Magnoliopsida</taxon>
        <taxon>eudicotyledons</taxon>
        <taxon>Gunneridae</taxon>
        <taxon>Pentapetalae</taxon>
        <taxon>rosids</taxon>
        <taxon>malvids</taxon>
        <taxon>Malvales</taxon>
        <taxon>Malvaceae</taxon>
        <taxon>Helicteroideae</taxon>
        <taxon>Durio</taxon>
    </lineage>
</organism>
<evidence type="ECO:0000256" key="5">
    <source>
        <dbReference type="ARBA" id="ARBA00023108"/>
    </source>
</evidence>
<dbReference type="PROSITE" id="PS50110">
    <property type="entry name" value="RESPONSE_REGULATORY"/>
    <property type="match status" value="1"/>
</dbReference>
<sequence>MESKELNLNKECKAGGGGAGDGFTDRSKVRILLCDNDTKSCEEVFSLLLKCSYQVTSVRSARQVIDALNAEGPEIDIILAEVDLPMTKGMKMLKYIMRNKELHHIPVIMMSAQDEVSVVVKCLRLGAADYLVKPLRTNELLNLWTHMWRRRRQLGLAEKNILNYDFDLVASDPSDANTNSTTLFSDDTDDKSRKITNPEMGVSTPQEDESAAATVEPPQTDSSECRPDIPGISDRRTGQLSSGPKKSELKIGESSAFFTYVKSTAVKNTTQVVTPSDENAAQNTIIEDNLLQSGQQVINDTQVHENAEAWENCSQGDEFPSSSSIPDSLSLGRSSTPPVSMEFSQQRNFKEDKFSQLLLPPGNDPQQDISGLPTQSAYPYYMSGVLNQPTVPSSAQLYQNNLHDLQNHASSAVLPQYNHFQHCLSHLHASGMAWFPYYPVNTCMQPGHMPTDHSWPSFGNSSSGEVKLNKVDRREAALIKFRQKRKERCFDKKIRYVNRKTLAERRPRMRGQFVRKANGVTVDLNGQPASADYDEDDEEEEEQASRDSFLEDDTSGC</sequence>
<gene>
    <name evidence="15" type="primary">LOC111283816</name>
</gene>
<dbReference type="GO" id="GO:0048511">
    <property type="term" value="P:rhythmic process"/>
    <property type="evidence" value="ECO:0007669"/>
    <property type="project" value="UniProtKB-KW"/>
</dbReference>
<dbReference type="Pfam" id="PF06203">
    <property type="entry name" value="CCT"/>
    <property type="match status" value="1"/>
</dbReference>
<dbReference type="Proteomes" id="UP000515121">
    <property type="component" value="Unplaced"/>
</dbReference>
<evidence type="ECO:0000259" key="13">
    <source>
        <dbReference type="PROSITE" id="PS51017"/>
    </source>
</evidence>
<evidence type="ECO:0000313" key="14">
    <source>
        <dbReference type="Proteomes" id="UP000515121"/>
    </source>
</evidence>
<evidence type="ECO:0000256" key="6">
    <source>
        <dbReference type="ARBA" id="ARBA00023163"/>
    </source>
</evidence>
<evidence type="ECO:0000256" key="11">
    <source>
        <dbReference type="SAM" id="MobiDB-lite"/>
    </source>
</evidence>
<keyword evidence="14" id="KW-1185">Reference proteome</keyword>
<dbReference type="KEGG" id="dzi:111283816"/>
<dbReference type="PROSITE" id="PS51017">
    <property type="entry name" value="CCT"/>
    <property type="match status" value="1"/>
</dbReference>
<feature type="compositionally biased region" description="Acidic residues" evidence="11">
    <location>
        <begin position="532"/>
        <end position="542"/>
    </location>
</feature>
<dbReference type="SUPFAM" id="SSF52172">
    <property type="entry name" value="CheY-like"/>
    <property type="match status" value="1"/>
</dbReference>
<feature type="region of interest" description="Disordered" evidence="11">
    <location>
        <begin position="313"/>
        <end position="340"/>
    </location>
</feature>
<evidence type="ECO:0000256" key="7">
    <source>
        <dbReference type="ARBA" id="ARBA00023242"/>
    </source>
</evidence>
<dbReference type="PANTHER" id="PTHR43874:SF1">
    <property type="entry name" value="TWO-COMPONENT RESPONSE REGULATOR-LIKE APRR1"/>
    <property type="match status" value="1"/>
</dbReference>
<keyword evidence="5" id="KW-0090">Biological rhythms</keyword>
<comment type="similarity">
    <text evidence="2">Belongs to the ARR-like family.</text>
</comment>
<comment type="subcellular location">
    <subcellularLocation>
        <location evidence="1 10">Nucleus</location>
    </subcellularLocation>
</comment>
<feature type="compositionally biased region" description="Basic and acidic residues" evidence="11">
    <location>
        <begin position="223"/>
        <end position="237"/>
    </location>
</feature>
<dbReference type="InterPro" id="IPR001789">
    <property type="entry name" value="Sig_transdc_resp-reg_receiver"/>
</dbReference>
<evidence type="ECO:0000259" key="12">
    <source>
        <dbReference type="PROSITE" id="PS50110"/>
    </source>
</evidence>
<dbReference type="InterPro" id="IPR010402">
    <property type="entry name" value="CCT_domain"/>
</dbReference>
<name>A0A6P5XJ02_DURZI</name>
<dbReference type="Gene3D" id="3.40.50.2300">
    <property type="match status" value="1"/>
</dbReference>
<dbReference type="SMART" id="SM00448">
    <property type="entry name" value="REC"/>
    <property type="match status" value="1"/>
</dbReference>
<feature type="region of interest" description="Disordered" evidence="11">
    <location>
        <begin position="177"/>
        <end position="248"/>
    </location>
</feature>
<evidence type="ECO:0000256" key="10">
    <source>
        <dbReference type="PROSITE-ProRule" id="PRU00357"/>
    </source>
</evidence>
<evidence type="ECO:0000256" key="3">
    <source>
        <dbReference type="ARBA" id="ARBA00023012"/>
    </source>
</evidence>
<keyword evidence="7 10" id="KW-0539">Nucleus</keyword>
<dbReference type="InterPro" id="IPR045279">
    <property type="entry name" value="ARR-like"/>
</dbReference>